<comment type="caution">
    <text evidence="3">The sequence shown here is derived from an EMBL/GenBank/DDBJ whole genome shotgun (WGS) entry which is preliminary data.</text>
</comment>
<organism evidence="3 4">
    <name type="scientific">Pleionea mediterranea</name>
    <dbReference type="NCBI Taxonomy" id="523701"/>
    <lineage>
        <taxon>Bacteria</taxon>
        <taxon>Pseudomonadati</taxon>
        <taxon>Pseudomonadota</taxon>
        <taxon>Gammaproteobacteria</taxon>
        <taxon>Oceanospirillales</taxon>
        <taxon>Pleioneaceae</taxon>
        <taxon>Pleionea</taxon>
    </lineage>
</organism>
<dbReference type="GO" id="GO:0005829">
    <property type="term" value="C:cytosol"/>
    <property type="evidence" value="ECO:0007669"/>
    <property type="project" value="TreeGrafter"/>
</dbReference>
<dbReference type="InterPro" id="IPR023799">
    <property type="entry name" value="RbfA_dom_sf"/>
</dbReference>
<dbReference type="GO" id="GO:0043024">
    <property type="term" value="F:ribosomal small subunit binding"/>
    <property type="evidence" value="ECO:0007669"/>
    <property type="project" value="TreeGrafter"/>
</dbReference>
<comment type="function">
    <text evidence="2">One of several proteins that assist in the late maturation steps of the functional core of the 30S ribosomal subunit. Associates with free 30S ribosomal subunits (but not with 30S subunits that are part of 70S ribosomes or polysomes). Required for efficient processing of 16S rRNA. May interact with the 5'-terminal helix region of 16S rRNA.</text>
</comment>
<dbReference type="PANTHER" id="PTHR33515">
    <property type="entry name" value="RIBOSOME-BINDING FACTOR A, CHLOROPLASTIC-RELATED"/>
    <property type="match status" value="1"/>
</dbReference>
<dbReference type="PROSITE" id="PS01319">
    <property type="entry name" value="RBFA"/>
    <property type="match status" value="1"/>
</dbReference>
<keyword evidence="1 2" id="KW-0690">Ribosome biogenesis</keyword>
<dbReference type="NCBIfam" id="TIGR00082">
    <property type="entry name" value="rbfA"/>
    <property type="match status" value="1"/>
</dbReference>
<dbReference type="EMBL" id="QGGU01000009">
    <property type="protein sequence ID" value="PWK48481.1"/>
    <property type="molecule type" value="Genomic_DNA"/>
</dbReference>
<dbReference type="AlphaFoldDB" id="A0A316FHT1"/>
<protein>
    <recommendedName>
        <fullName evidence="2">Ribosome-binding factor A</fullName>
    </recommendedName>
</protein>
<dbReference type="InterPro" id="IPR020053">
    <property type="entry name" value="Ribosome-bd_factorA_CS"/>
</dbReference>
<dbReference type="RefSeq" id="WP_109764157.1">
    <property type="nucleotide sequence ID" value="NZ_QGGU01000009.1"/>
</dbReference>
<dbReference type="PANTHER" id="PTHR33515:SF1">
    <property type="entry name" value="RIBOSOME-BINDING FACTOR A, CHLOROPLASTIC-RELATED"/>
    <property type="match status" value="1"/>
</dbReference>
<reference evidence="3 4" key="1">
    <citation type="submission" date="2018-05" db="EMBL/GenBank/DDBJ databases">
        <title>Genomic Encyclopedia of Type Strains, Phase IV (KMG-IV): sequencing the most valuable type-strain genomes for metagenomic binning, comparative biology and taxonomic classification.</title>
        <authorList>
            <person name="Goeker M."/>
        </authorList>
    </citation>
    <scope>NUCLEOTIDE SEQUENCE [LARGE SCALE GENOMIC DNA]</scope>
    <source>
        <strain evidence="3 4">DSM 25350</strain>
    </source>
</reference>
<name>A0A316FHT1_9GAMM</name>
<dbReference type="InterPro" id="IPR015946">
    <property type="entry name" value="KH_dom-like_a/b"/>
</dbReference>
<comment type="subcellular location">
    <subcellularLocation>
        <location evidence="2">Cytoplasm</location>
    </subcellularLocation>
</comment>
<evidence type="ECO:0000313" key="3">
    <source>
        <dbReference type="EMBL" id="PWK48481.1"/>
    </source>
</evidence>
<keyword evidence="2" id="KW-0963">Cytoplasm</keyword>
<dbReference type="HAMAP" id="MF_00003">
    <property type="entry name" value="RbfA"/>
    <property type="match status" value="1"/>
</dbReference>
<proteinExistence type="inferred from homology"/>
<dbReference type="Gene3D" id="3.30.300.20">
    <property type="match status" value="1"/>
</dbReference>
<dbReference type="GO" id="GO:0030490">
    <property type="term" value="P:maturation of SSU-rRNA"/>
    <property type="evidence" value="ECO:0007669"/>
    <property type="project" value="UniProtKB-UniRule"/>
</dbReference>
<dbReference type="OrthoDB" id="307788at2"/>
<evidence type="ECO:0000313" key="4">
    <source>
        <dbReference type="Proteomes" id="UP000245790"/>
    </source>
</evidence>
<gene>
    <name evidence="2" type="primary">rbfA</name>
    <name evidence="3" type="ORF">C8D97_10930</name>
</gene>
<dbReference type="InterPro" id="IPR000238">
    <property type="entry name" value="RbfA"/>
</dbReference>
<comment type="subunit">
    <text evidence="2">Monomer. Binds 30S ribosomal subunits, but not 50S ribosomal subunits or 70S ribosomes.</text>
</comment>
<evidence type="ECO:0000256" key="1">
    <source>
        <dbReference type="ARBA" id="ARBA00022517"/>
    </source>
</evidence>
<sequence length="131" mass="15032">MNREFSRTDRVAEQLQRELALILQREIKDPRVGMPTVLAVEITRDLQHAKVFVSFLGKDEPEEITEALRVLEKAEGFIRTTLASKVRMRVMPQLHFKHDTSIVRGQVMSSLIDKARSKDTDVNNNGTDENE</sequence>
<comment type="similarity">
    <text evidence="2">Belongs to the RbfA family.</text>
</comment>
<keyword evidence="4" id="KW-1185">Reference proteome</keyword>
<evidence type="ECO:0000256" key="2">
    <source>
        <dbReference type="HAMAP-Rule" id="MF_00003"/>
    </source>
</evidence>
<dbReference type="Pfam" id="PF02033">
    <property type="entry name" value="RBFA"/>
    <property type="match status" value="1"/>
</dbReference>
<dbReference type="Proteomes" id="UP000245790">
    <property type="component" value="Unassembled WGS sequence"/>
</dbReference>
<accession>A0A316FHT1</accession>
<dbReference type="SUPFAM" id="SSF89919">
    <property type="entry name" value="Ribosome-binding factor A, RbfA"/>
    <property type="match status" value="1"/>
</dbReference>